<dbReference type="InterPro" id="IPR000253">
    <property type="entry name" value="FHA_dom"/>
</dbReference>
<dbReference type="Proteomes" id="UP000758155">
    <property type="component" value="Unassembled WGS sequence"/>
</dbReference>
<dbReference type="EMBL" id="SWKV01000059">
    <property type="protein sequence ID" value="KAF3035349.1"/>
    <property type="molecule type" value="Genomic_DNA"/>
</dbReference>
<dbReference type="Gene3D" id="2.60.200.20">
    <property type="match status" value="1"/>
</dbReference>
<evidence type="ECO:0000256" key="1">
    <source>
        <dbReference type="SAM" id="MobiDB-lite"/>
    </source>
</evidence>
<reference evidence="3" key="1">
    <citation type="submission" date="2019-04" db="EMBL/GenBank/DDBJ databases">
        <title>Sequencing of skin fungus with MAO and IRED activity.</title>
        <authorList>
            <person name="Marsaioli A.J."/>
            <person name="Bonatto J.M.C."/>
            <person name="Reis Junior O."/>
        </authorList>
    </citation>
    <scope>NUCLEOTIDE SEQUENCE</scope>
    <source>
        <strain evidence="3">28M1</strain>
    </source>
</reference>
<dbReference type="AlphaFoldDB" id="A0A9P4WKN7"/>
<dbReference type="PANTHER" id="PTHR15715">
    <property type="entry name" value="CENTROSOMAL PROTEIN OF 170 KDA"/>
    <property type="match status" value="1"/>
</dbReference>
<dbReference type="SUPFAM" id="SSF49879">
    <property type="entry name" value="SMAD/FHA domain"/>
    <property type="match status" value="1"/>
</dbReference>
<gene>
    <name evidence="3" type="ORF">E8E12_007245</name>
</gene>
<accession>A0A9P4WKN7</accession>
<organism evidence="3 4">
    <name type="scientific">Didymella heteroderae</name>
    <dbReference type="NCBI Taxonomy" id="1769908"/>
    <lineage>
        <taxon>Eukaryota</taxon>
        <taxon>Fungi</taxon>
        <taxon>Dikarya</taxon>
        <taxon>Ascomycota</taxon>
        <taxon>Pezizomycotina</taxon>
        <taxon>Dothideomycetes</taxon>
        <taxon>Pleosporomycetidae</taxon>
        <taxon>Pleosporales</taxon>
        <taxon>Pleosporineae</taxon>
        <taxon>Didymellaceae</taxon>
        <taxon>Didymella</taxon>
    </lineage>
</organism>
<feature type="compositionally biased region" description="Acidic residues" evidence="1">
    <location>
        <begin position="220"/>
        <end position="237"/>
    </location>
</feature>
<dbReference type="OrthoDB" id="4096268at2759"/>
<feature type="domain" description="FHA" evidence="2">
    <location>
        <begin position="31"/>
        <end position="95"/>
    </location>
</feature>
<feature type="region of interest" description="Disordered" evidence="1">
    <location>
        <begin position="136"/>
        <end position="197"/>
    </location>
</feature>
<dbReference type="GO" id="GO:0005737">
    <property type="term" value="C:cytoplasm"/>
    <property type="evidence" value="ECO:0007669"/>
    <property type="project" value="TreeGrafter"/>
</dbReference>
<evidence type="ECO:0000313" key="3">
    <source>
        <dbReference type="EMBL" id="KAF3035349.1"/>
    </source>
</evidence>
<dbReference type="PANTHER" id="PTHR15715:SF37">
    <property type="entry name" value="LD47843P"/>
    <property type="match status" value="1"/>
</dbReference>
<proteinExistence type="predicted"/>
<dbReference type="PROSITE" id="PS50006">
    <property type="entry name" value="FHA_DOMAIN"/>
    <property type="match status" value="1"/>
</dbReference>
<evidence type="ECO:0000313" key="4">
    <source>
        <dbReference type="Proteomes" id="UP000758155"/>
    </source>
</evidence>
<dbReference type="InterPro" id="IPR051176">
    <property type="entry name" value="Cent_Immune-Sig_Mod"/>
</dbReference>
<name>A0A9P4WKN7_9PLEO</name>
<protein>
    <recommendedName>
        <fullName evidence="2">FHA domain-containing protein</fullName>
    </recommendedName>
</protein>
<dbReference type="InterPro" id="IPR008984">
    <property type="entry name" value="SMAD_FHA_dom_sf"/>
</dbReference>
<feature type="compositionally biased region" description="Acidic residues" evidence="1">
    <location>
        <begin position="171"/>
        <end position="197"/>
    </location>
</feature>
<sequence length="531" mass="57411">MVSTFHVVLRQEEGYDAHQTREFNLELDSKFAIGRASKNISKGYLLPAKNNVYIDSPVVSREHAILTANATSGTPQVYITDTKSMHGTYVNGTPLVPHAPRHLLNGDKLQFGVNVNRNESYFVAFRYTFNAELTDPEPFSRGFTVPEAESEEEEELGFAHAGRGSQLDPLILDDSDAASEHEEYEDHEDEAEQSEDNADVTLAQLVDEEGAVEIDTSSLVEEEDAADSVADGFDDSDAASAGSALEYNPESPIVQQAQFVEEVVQVQSMPVERYQPSTTQPTLDSSAVAQPADGLFAQNQAPAETCSLPPWQGINNHVTFPSSMFESTVAPPLPPRPSQKRQRIWDGSSHEEPARMLGAPSEVASWSPIDLDHEYREYQAAPFEAAFLTADRIQTPPPTVPTVGVPDAFAAIGDSAMRGTGSSILGGVDEQPPTPTSINSRKRDAAAAFDDMAEEAAEQKVVEPESEHIAPKVAVPTIEQVAQPQRPIAQPKSILRQALNAAKLMVPATALGAVFTVGALTALPESFFTVA</sequence>
<comment type="caution">
    <text evidence="3">The sequence shown here is derived from an EMBL/GenBank/DDBJ whole genome shotgun (WGS) entry which is preliminary data.</text>
</comment>
<dbReference type="SMART" id="SM00240">
    <property type="entry name" value="FHA"/>
    <property type="match status" value="1"/>
</dbReference>
<keyword evidence="4" id="KW-1185">Reference proteome</keyword>
<evidence type="ECO:0000259" key="2">
    <source>
        <dbReference type="PROSITE" id="PS50006"/>
    </source>
</evidence>
<feature type="region of interest" description="Disordered" evidence="1">
    <location>
        <begin position="326"/>
        <end position="359"/>
    </location>
</feature>
<dbReference type="Pfam" id="PF00498">
    <property type="entry name" value="FHA"/>
    <property type="match status" value="1"/>
</dbReference>
<feature type="region of interest" description="Disordered" evidence="1">
    <location>
        <begin position="212"/>
        <end position="243"/>
    </location>
</feature>